<name>A0ABV6ET61_9BRAD</name>
<evidence type="ECO:0000256" key="4">
    <source>
        <dbReference type="PROSITE-ProRule" id="PRU00335"/>
    </source>
</evidence>
<evidence type="ECO:0000256" key="3">
    <source>
        <dbReference type="ARBA" id="ARBA00023163"/>
    </source>
</evidence>
<dbReference type="PANTHER" id="PTHR30055:SF234">
    <property type="entry name" value="HTH-TYPE TRANSCRIPTIONAL REGULATOR BETI"/>
    <property type="match status" value="1"/>
</dbReference>
<evidence type="ECO:0000313" key="7">
    <source>
        <dbReference type="Proteomes" id="UP001589775"/>
    </source>
</evidence>
<dbReference type="InterPro" id="IPR049445">
    <property type="entry name" value="TetR_SbtR-like_C"/>
</dbReference>
<dbReference type="InterPro" id="IPR050109">
    <property type="entry name" value="HTH-type_TetR-like_transc_reg"/>
</dbReference>
<dbReference type="InterPro" id="IPR036271">
    <property type="entry name" value="Tet_transcr_reg_TetR-rel_C_sf"/>
</dbReference>
<dbReference type="InterPro" id="IPR009057">
    <property type="entry name" value="Homeodomain-like_sf"/>
</dbReference>
<dbReference type="Pfam" id="PF00440">
    <property type="entry name" value="TetR_N"/>
    <property type="match status" value="1"/>
</dbReference>
<feature type="DNA-binding region" description="H-T-H motif" evidence="4">
    <location>
        <begin position="46"/>
        <end position="65"/>
    </location>
</feature>
<comment type="caution">
    <text evidence="6">The sequence shown here is derived from an EMBL/GenBank/DDBJ whole genome shotgun (WGS) entry which is preliminary data.</text>
</comment>
<feature type="domain" description="HTH tetR-type" evidence="5">
    <location>
        <begin position="24"/>
        <end position="83"/>
    </location>
</feature>
<evidence type="ECO:0000259" key="5">
    <source>
        <dbReference type="PROSITE" id="PS50977"/>
    </source>
</evidence>
<keyword evidence="2 4" id="KW-0238">DNA-binding</keyword>
<gene>
    <name evidence="6" type="ORF">ACFFJ6_11295</name>
</gene>
<dbReference type="PROSITE" id="PS50977">
    <property type="entry name" value="HTH_TETR_2"/>
    <property type="match status" value="1"/>
</dbReference>
<protein>
    <submittedName>
        <fullName evidence="6">TetR/AcrR family transcriptional regulator</fullName>
    </submittedName>
</protein>
<sequence length="207" mass="21919">MPEKPPRKGASAAGTPRRVRADAQRNLQTLLDAALAVFTTSGVDAPVREIAEKAGVGIGTLYRHFPQRSDLIVAVFRNGVDACADAAATLAKEHPPVEALARWMQRYVDFIATKRGLAAALYSGNPAYDSLPAYFEQRLRPALRSLLDAAAAAGEVRGDVDPFDLLKAVAQLCTSGPGDDPAHTRRMVGLLIDGLRYGAGPTPASGD</sequence>
<organism evidence="6 7">
    <name type="scientific">Rhodopseudomonas telluris</name>
    <dbReference type="NCBI Taxonomy" id="644215"/>
    <lineage>
        <taxon>Bacteria</taxon>
        <taxon>Pseudomonadati</taxon>
        <taxon>Pseudomonadota</taxon>
        <taxon>Alphaproteobacteria</taxon>
        <taxon>Hyphomicrobiales</taxon>
        <taxon>Nitrobacteraceae</taxon>
        <taxon>Rhodopseudomonas</taxon>
    </lineage>
</organism>
<dbReference type="Proteomes" id="UP001589775">
    <property type="component" value="Unassembled WGS sequence"/>
</dbReference>
<accession>A0ABV6ET61</accession>
<dbReference type="PRINTS" id="PR00455">
    <property type="entry name" value="HTHTETR"/>
</dbReference>
<keyword evidence="7" id="KW-1185">Reference proteome</keyword>
<evidence type="ECO:0000256" key="1">
    <source>
        <dbReference type="ARBA" id="ARBA00023015"/>
    </source>
</evidence>
<dbReference type="RefSeq" id="WP_378387608.1">
    <property type="nucleotide sequence ID" value="NZ_JBHLWM010000004.1"/>
</dbReference>
<evidence type="ECO:0000256" key="2">
    <source>
        <dbReference type="ARBA" id="ARBA00023125"/>
    </source>
</evidence>
<evidence type="ECO:0000313" key="6">
    <source>
        <dbReference type="EMBL" id="MFC0241056.1"/>
    </source>
</evidence>
<dbReference type="PANTHER" id="PTHR30055">
    <property type="entry name" value="HTH-TYPE TRANSCRIPTIONAL REGULATOR RUTR"/>
    <property type="match status" value="1"/>
</dbReference>
<dbReference type="Pfam" id="PF21597">
    <property type="entry name" value="TetR_C_43"/>
    <property type="match status" value="1"/>
</dbReference>
<dbReference type="Gene3D" id="1.10.357.10">
    <property type="entry name" value="Tetracycline Repressor, domain 2"/>
    <property type="match status" value="1"/>
</dbReference>
<proteinExistence type="predicted"/>
<reference evidence="6 7" key="1">
    <citation type="submission" date="2024-09" db="EMBL/GenBank/DDBJ databases">
        <authorList>
            <person name="Sun Q."/>
            <person name="Mori K."/>
        </authorList>
    </citation>
    <scope>NUCLEOTIDE SEQUENCE [LARGE SCALE GENOMIC DNA]</scope>
    <source>
        <strain evidence="6 7">KCTC 23279</strain>
    </source>
</reference>
<keyword evidence="3" id="KW-0804">Transcription</keyword>
<dbReference type="InterPro" id="IPR001647">
    <property type="entry name" value="HTH_TetR"/>
</dbReference>
<dbReference type="EMBL" id="JBHLWM010000004">
    <property type="protein sequence ID" value="MFC0241056.1"/>
    <property type="molecule type" value="Genomic_DNA"/>
</dbReference>
<dbReference type="SUPFAM" id="SSF46689">
    <property type="entry name" value="Homeodomain-like"/>
    <property type="match status" value="1"/>
</dbReference>
<keyword evidence="1" id="KW-0805">Transcription regulation</keyword>
<dbReference type="SUPFAM" id="SSF48498">
    <property type="entry name" value="Tetracyclin repressor-like, C-terminal domain"/>
    <property type="match status" value="1"/>
</dbReference>